<dbReference type="RefSeq" id="WP_290280397.1">
    <property type="nucleotide sequence ID" value="NZ_JAUFQI010000001.1"/>
</dbReference>
<dbReference type="EMBL" id="JBHRYN010000007">
    <property type="protein sequence ID" value="MFC3700901.1"/>
    <property type="molecule type" value="Genomic_DNA"/>
</dbReference>
<comment type="caution">
    <text evidence="3">The sequence shown here is derived from an EMBL/GenBank/DDBJ whole genome shotgun (WGS) entry which is preliminary data.</text>
</comment>
<dbReference type="Pfam" id="PF13501">
    <property type="entry name" value="SoxY"/>
    <property type="match status" value="1"/>
</dbReference>
<proteinExistence type="predicted"/>
<accession>A0ABV7WNJ6</accession>
<dbReference type="Proteomes" id="UP001595710">
    <property type="component" value="Unassembled WGS sequence"/>
</dbReference>
<feature type="domain" description="Ig-like SoxY" evidence="2">
    <location>
        <begin position="49"/>
        <end position="150"/>
    </location>
</feature>
<dbReference type="InterPro" id="IPR006311">
    <property type="entry name" value="TAT_signal"/>
</dbReference>
<dbReference type="NCBIfam" id="TIGR01409">
    <property type="entry name" value="TAT_signal_seq"/>
    <property type="match status" value="1"/>
</dbReference>
<dbReference type="NCBIfam" id="TIGR04488">
    <property type="entry name" value="SoxY_true_GGCGG"/>
    <property type="match status" value="1"/>
</dbReference>
<evidence type="ECO:0000259" key="2">
    <source>
        <dbReference type="Pfam" id="PF13501"/>
    </source>
</evidence>
<keyword evidence="4" id="KW-1185">Reference proteome</keyword>
<evidence type="ECO:0000313" key="3">
    <source>
        <dbReference type="EMBL" id="MFC3700901.1"/>
    </source>
</evidence>
<dbReference type="InterPro" id="IPR032711">
    <property type="entry name" value="SoxY"/>
</dbReference>
<protein>
    <submittedName>
        <fullName evidence="3">Thiosulfate oxidation carrier protein SoxY</fullName>
    </submittedName>
</protein>
<name>A0ABV7WNJ6_9GAMM</name>
<evidence type="ECO:0000256" key="1">
    <source>
        <dbReference type="ARBA" id="ARBA00022729"/>
    </source>
</evidence>
<organism evidence="3 4">
    <name type="scientific">Reinekea marina</name>
    <dbReference type="NCBI Taxonomy" id="1310421"/>
    <lineage>
        <taxon>Bacteria</taxon>
        <taxon>Pseudomonadati</taxon>
        <taxon>Pseudomonadota</taxon>
        <taxon>Gammaproteobacteria</taxon>
        <taxon>Oceanospirillales</taxon>
        <taxon>Saccharospirillaceae</taxon>
        <taxon>Reinekea</taxon>
    </lineage>
</organism>
<dbReference type="InterPro" id="IPR038162">
    <property type="entry name" value="SoxY_sf"/>
</dbReference>
<dbReference type="PIRSF" id="PIRSF010312">
    <property type="entry name" value="Sulphur_oxidation_SoxY"/>
    <property type="match status" value="1"/>
</dbReference>
<gene>
    <name evidence="3" type="primary">soxY</name>
    <name evidence="3" type="ORF">ACFOND_04540</name>
</gene>
<dbReference type="PROSITE" id="PS51318">
    <property type="entry name" value="TAT"/>
    <property type="match status" value="1"/>
</dbReference>
<evidence type="ECO:0000313" key="4">
    <source>
        <dbReference type="Proteomes" id="UP001595710"/>
    </source>
</evidence>
<dbReference type="InterPro" id="IPR016568">
    <property type="entry name" value="Sulphur_oxidation_SoxY"/>
</dbReference>
<dbReference type="InterPro" id="IPR019546">
    <property type="entry name" value="TAT_signal_bac_arc"/>
</dbReference>
<sequence length="152" mass="16242">MQNSRRQFLGRLAKATGLLVAVINFPRVVWASWNASAFSAEDINLAISETYGDMPISDSDAIALKAPSIAENGAVVPISVKTNLPVESISIYVEKNPSPLACKFNIQSRMAADVSARIRMGETSKIIVLAQADGQLYRTTQEVKVTIGGCGG</sequence>
<dbReference type="Gene3D" id="2.60.40.2470">
    <property type="entry name" value="SoxY domain"/>
    <property type="match status" value="1"/>
</dbReference>
<reference evidence="4" key="1">
    <citation type="journal article" date="2019" name="Int. J. Syst. Evol. Microbiol.">
        <title>The Global Catalogue of Microorganisms (GCM) 10K type strain sequencing project: providing services to taxonomists for standard genome sequencing and annotation.</title>
        <authorList>
            <consortium name="The Broad Institute Genomics Platform"/>
            <consortium name="The Broad Institute Genome Sequencing Center for Infectious Disease"/>
            <person name="Wu L."/>
            <person name="Ma J."/>
        </authorList>
    </citation>
    <scope>NUCLEOTIDE SEQUENCE [LARGE SCALE GENOMIC DNA]</scope>
    <source>
        <strain evidence="4">CECT 8288</strain>
    </source>
</reference>
<keyword evidence="1" id="KW-0732">Signal</keyword>